<dbReference type="RefSeq" id="WP_078933256.1">
    <property type="nucleotide sequence ID" value="NZ_FUWG01000009.1"/>
</dbReference>
<dbReference type="Proteomes" id="UP000190423">
    <property type="component" value="Unassembled WGS sequence"/>
</dbReference>
<protein>
    <submittedName>
        <fullName evidence="1">Uncharacterized protein</fullName>
    </submittedName>
</protein>
<name>A0A1T4KVV7_TREPO</name>
<dbReference type="OrthoDB" id="354433at2"/>
<dbReference type="EMBL" id="FUWG01000009">
    <property type="protein sequence ID" value="SJZ46541.1"/>
    <property type="molecule type" value="Genomic_DNA"/>
</dbReference>
<accession>A0A1T4KVV7</accession>
<keyword evidence="2" id="KW-1185">Reference proteome</keyword>
<sequence length="1471" mass="161904">MKKLSLKELFGLSVFFVLILVSVLVIHPVYRQTASVLDRYIQSFCRQLETSYGISVSYSSLSPSVFSGIHIKGIEIRDASGENRILEIRRTVLRYSFFRLLSGDVKGALKDLTVDGVVLDVTEETKAFFAEKRRKTEKTPLENGGEGSEESGGKASVIDFEKIISSVPFDVFIKNVHVQYSAGRQIADIFLKRLTLSLSQETHSLLVKTSGSALLSNDDTRRTLSASFSVDGSLAEEFDGSLLNIRFSDLTDGNYRFNRLNLRVSYDDRVMEIRTIQNAYPFFIIGSYNFDTADARLEVKTQNLNPGNVFSVKRDTALMKKLRALSVGIQAAAEYNLRTGEVRYSSGGEVSVSKQLVDGGLAVSFYVEGDSDNFSVRSLEAEGKALNASLSGDFSIKNRSFSGAAQIYNYTLSNGGVISTELYFDPLENGFVCFAPQLLLDEKAFTALQLTVLPVNDSVDFAFELSDYSHYDTAEPASVKIDGSFITDTKYLQANMTVNGMYLDSVAQAASFFGKNRSKSAFAFLSPFAFNSEAYFSSDLKTFSYNVPYIVVANTKKDNQFVYLSLDGNDSSVQVSQLNVISGGQMAQFSGLIEKIPEAQEAFALLEAQFGSVPYHFSGSIRKNSVSITGDYGVAFDMHMSGRERYDGAFCMDEFPIAFPKSILALSVDTGFSYTKEDGLNLMISRIFAQEAGGKYAFSPKLTVSSATVSKYGAFLNQIEYTDSYSSLKGKSQLLWNVNDGIFDSASFLFEANDKTETETVSISVDVSNPMRDSFSGDFVKHSMYVNSQAVLKNFDLNRFTFEVNEKNALTATVIATGTIDNPYIGINVDSLGFTKGGKSVSAAGSAYVEEKMLAMENARLSYNKLSFTGISASFDLSTFSGKASAVLDTVVMKNTVHAPLELSVSETYVSPGTFVPAEFAATLQCKEVTGSFIKKPFPFELTVLHSAETTAVFTSEQIGVSGVAAHNGDIQFTIADGKPVFFRLDGSVSSGAISLSLDDVRADIGELYSYIDVPKFKVYKGVLKGAAKISGVSKDPDFTGKFVIDGVDFSLPTIIPSHITVPRIHAVMNHTQLDVPEFKALVKNNYPVFGSAVVYLDRWSFDRLEAKVRTPEKGFVPADFNIRLAEIEGDASVNLDIVYADHYLDVSGDILVKNTNARAKTKQIATTSAPSNRSFYVRSDLNITLLQHCIFRFDPLLRAVFTPNSQFKFKYDMEESIVQIDGEIALRSGDIAYLSRNFYLKNGVMRFNKNDTTFNPLVTLTAETREKDENGNDVRLILSAVNQYLFDLNPQISSIPAKSETEISQMLGQIAVGDSDNISGFLLATGDYAIQSTVGRNIENKLRDFFNFDILSIRTSVLQNALKLSLSSSKSDSGKNSQEIGNYLDNSTVYIGKYFGSALYADALLHWSYDETRVDDRTTAGGLVFQPEIGLEMESPLANIRWNMAPDIDALMNSRLVGSTSVTLSWKFSF</sequence>
<dbReference type="GeneID" id="78316642"/>
<dbReference type="STRING" id="261392.SAMN02745149_01345"/>
<gene>
    <name evidence="1" type="ORF">SAMN02745149_01345</name>
</gene>
<organism evidence="1 2">
    <name type="scientific">Treponema porcinum</name>
    <dbReference type="NCBI Taxonomy" id="261392"/>
    <lineage>
        <taxon>Bacteria</taxon>
        <taxon>Pseudomonadati</taxon>
        <taxon>Spirochaetota</taxon>
        <taxon>Spirochaetia</taxon>
        <taxon>Spirochaetales</taxon>
        <taxon>Treponemataceae</taxon>
        <taxon>Treponema</taxon>
    </lineage>
</organism>
<proteinExistence type="predicted"/>
<reference evidence="1 2" key="1">
    <citation type="submission" date="2017-02" db="EMBL/GenBank/DDBJ databases">
        <authorList>
            <person name="Peterson S.W."/>
        </authorList>
    </citation>
    <scope>NUCLEOTIDE SEQUENCE [LARGE SCALE GENOMIC DNA]</scope>
    <source>
        <strain evidence="1 2">ATCC BAA-908</strain>
    </source>
</reference>
<evidence type="ECO:0000313" key="2">
    <source>
        <dbReference type="Proteomes" id="UP000190423"/>
    </source>
</evidence>
<evidence type="ECO:0000313" key="1">
    <source>
        <dbReference type="EMBL" id="SJZ46541.1"/>
    </source>
</evidence>